<sequence>MVIGGGLIYGTTFFQVGLTIVQVTLGIVYQTAIFLSVGQASEMTMFMATREIYYKQRRANFYRTLSFVVAYLTAATPLIVSECLVFGSLVYWMCGLVAEIVPFLVFSLDMILSSMALSGSFVVLSALSPSLDVAQPLATLSTVFVSVFAGFVVPLAQIPPAFAWIYWINPVSWCLRSVLVSQYRSSVFQVCDYGGENYCERFNTTISEYLLSQYDVPAREECVWGGLAFLVLVIVLFVALGSYILEHKRFDLPVATNPVKRNTPKCTLKKEAIKLELQLEQQYSDYYFKIASDSSTNAPLNTSVSVYDKKRQFEPVTLTMADLYYSVKSKHGSIDLLKGVSGYALNDSSYGVHWRW</sequence>
<dbReference type="InterPro" id="IPR013525">
    <property type="entry name" value="ABC2_TM"/>
</dbReference>
<feature type="domain" description="ABC-2 type transporter transmembrane" evidence="7">
    <location>
        <begin position="5"/>
        <end position="183"/>
    </location>
</feature>
<dbReference type="AlphaFoldDB" id="A0ABD3FIJ1"/>
<evidence type="ECO:0000256" key="6">
    <source>
        <dbReference type="SAM" id="Phobius"/>
    </source>
</evidence>
<gene>
    <name evidence="8" type="ORF">V7S43_009108</name>
</gene>
<evidence type="ECO:0000313" key="9">
    <source>
        <dbReference type="Proteomes" id="UP001632037"/>
    </source>
</evidence>
<dbReference type="PANTHER" id="PTHR19241">
    <property type="entry name" value="ATP-BINDING CASSETTE TRANSPORTER"/>
    <property type="match status" value="1"/>
</dbReference>
<keyword evidence="3 6" id="KW-0812">Transmembrane</keyword>
<feature type="transmembrane region" description="Helical" evidence="6">
    <location>
        <begin position="139"/>
        <end position="167"/>
    </location>
</feature>
<dbReference type="GO" id="GO:0016020">
    <property type="term" value="C:membrane"/>
    <property type="evidence" value="ECO:0007669"/>
    <property type="project" value="UniProtKB-SubCell"/>
</dbReference>
<evidence type="ECO:0000256" key="5">
    <source>
        <dbReference type="ARBA" id="ARBA00023136"/>
    </source>
</evidence>
<proteinExistence type="predicted"/>
<feature type="transmembrane region" description="Helical" evidence="6">
    <location>
        <begin position="61"/>
        <end position="80"/>
    </location>
</feature>
<keyword evidence="2" id="KW-0813">Transport</keyword>
<comment type="caution">
    <text evidence="8">The sequence shown here is derived from an EMBL/GenBank/DDBJ whole genome shotgun (WGS) entry which is preliminary data.</text>
</comment>
<name>A0ABD3FIJ1_9STRA</name>
<reference evidence="8 9" key="1">
    <citation type="submission" date="2024-09" db="EMBL/GenBank/DDBJ databases">
        <title>Genome sequencing and assembly of Phytophthora oleae, isolate VK10A, causative agent of rot of olive drupes.</title>
        <authorList>
            <person name="Conti Taguali S."/>
            <person name="Riolo M."/>
            <person name="La Spada F."/>
            <person name="Cacciola S.O."/>
            <person name="Dionisio G."/>
        </authorList>
    </citation>
    <scope>NUCLEOTIDE SEQUENCE [LARGE SCALE GENOMIC DNA]</scope>
    <source>
        <strain evidence="8 9">VK10A</strain>
    </source>
</reference>
<feature type="transmembrane region" description="Helical" evidence="6">
    <location>
        <begin position="100"/>
        <end position="127"/>
    </location>
</feature>
<evidence type="ECO:0000259" key="7">
    <source>
        <dbReference type="Pfam" id="PF01061"/>
    </source>
</evidence>
<evidence type="ECO:0000256" key="1">
    <source>
        <dbReference type="ARBA" id="ARBA00004141"/>
    </source>
</evidence>
<dbReference type="Pfam" id="PF01061">
    <property type="entry name" value="ABC2_membrane"/>
    <property type="match status" value="1"/>
</dbReference>
<organism evidence="8 9">
    <name type="scientific">Phytophthora oleae</name>
    <dbReference type="NCBI Taxonomy" id="2107226"/>
    <lineage>
        <taxon>Eukaryota</taxon>
        <taxon>Sar</taxon>
        <taxon>Stramenopiles</taxon>
        <taxon>Oomycota</taxon>
        <taxon>Peronosporomycetes</taxon>
        <taxon>Peronosporales</taxon>
        <taxon>Peronosporaceae</taxon>
        <taxon>Phytophthora</taxon>
    </lineage>
</organism>
<dbReference type="Proteomes" id="UP001632037">
    <property type="component" value="Unassembled WGS sequence"/>
</dbReference>
<keyword evidence="4 6" id="KW-1133">Transmembrane helix</keyword>
<evidence type="ECO:0000313" key="8">
    <source>
        <dbReference type="EMBL" id="KAL3665675.1"/>
    </source>
</evidence>
<accession>A0ABD3FIJ1</accession>
<feature type="transmembrane region" description="Helical" evidence="6">
    <location>
        <begin position="20"/>
        <end position="40"/>
    </location>
</feature>
<protein>
    <recommendedName>
        <fullName evidence="7">ABC-2 type transporter transmembrane domain-containing protein</fullName>
    </recommendedName>
</protein>
<evidence type="ECO:0000256" key="4">
    <source>
        <dbReference type="ARBA" id="ARBA00022989"/>
    </source>
</evidence>
<dbReference type="EMBL" id="JBIMZQ010000019">
    <property type="protein sequence ID" value="KAL3665675.1"/>
    <property type="molecule type" value="Genomic_DNA"/>
</dbReference>
<keyword evidence="9" id="KW-1185">Reference proteome</keyword>
<evidence type="ECO:0000256" key="2">
    <source>
        <dbReference type="ARBA" id="ARBA00022448"/>
    </source>
</evidence>
<keyword evidence="5 6" id="KW-0472">Membrane</keyword>
<feature type="transmembrane region" description="Helical" evidence="6">
    <location>
        <begin position="223"/>
        <end position="245"/>
    </location>
</feature>
<comment type="subcellular location">
    <subcellularLocation>
        <location evidence="1">Membrane</location>
        <topology evidence="1">Multi-pass membrane protein</topology>
    </subcellularLocation>
</comment>
<evidence type="ECO:0000256" key="3">
    <source>
        <dbReference type="ARBA" id="ARBA00022692"/>
    </source>
</evidence>